<dbReference type="GeneID" id="70914971"/>
<dbReference type="InterPro" id="IPR036105">
    <property type="entry name" value="DiNase_FeMo-co_biosyn_sf"/>
</dbReference>
<comment type="similarity">
    <text evidence="1">Belongs to the NifX/NifY family.</text>
</comment>
<dbReference type="Pfam" id="PF02579">
    <property type="entry name" value="Nitro_FeMo-Co"/>
    <property type="match status" value="1"/>
</dbReference>
<dbReference type="InterPro" id="IPR003731">
    <property type="entry name" value="Di-Nase_FeMo-co_biosynth"/>
</dbReference>
<accession>A0AAN0Y7R9</accession>
<dbReference type="Gene3D" id="3.30.420.130">
    <property type="entry name" value="Dinitrogenase iron-molybdenum cofactor biosynthesis domain"/>
    <property type="match status" value="1"/>
</dbReference>
<keyword evidence="5" id="KW-1185">Reference proteome</keyword>
<dbReference type="KEGG" id="vna:PN96_19225"/>
<name>A0AAN0Y7R9_VIBNA</name>
<dbReference type="AlphaFoldDB" id="A0AAN0Y7R9"/>
<evidence type="ECO:0000256" key="1">
    <source>
        <dbReference type="ARBA" id="ARBA00010285"/>
    </source>
</evidence>
<dbReference type="Proteomes" id="UP000092741">
    <property type="component" value="Chromosome 2"/>
</dbReference>
<sequence length="159" mass="18087">MKSTKRRLYLPPEPTQEKLRVKIAFTTSDRQTVDQHFGSAKGVLIYGIYHTEWHLMEAIEYRTSGPAHDKLPSRIEDLSGCAAIFCNACGASAIRQLLECDIQPVKVNEKCDIHFLLNEVLSELDSAHTGWLSRALKKNKQPDTSGTEKRLTQLMDEEW</sequence>
<feature type="domain" description="Dinitrogenase iron-molybdenum cofactor biosynthesis" evidence="3">
    <location>
        <begin position="30"/>
        <end position="119"/>
    </location>
</feature>
<dbReference type="PANTHER" id="PTHR33937:SF1">
    <property type="entry name" value="IRON-MOLIBDENUM COFACTOR PROCESSING PROTEIN"/>
    <property type="match status" value="1"/>
</dbReference>
<dbReference type="CDD" id="cd00853">
    <property type="entry name" value="NifX"/>
    <property type="match status" value="1"/>
</dbReference>
<dbReference type="RefSeq" id="WP_014234009.1">
    <property type="nucleotide sequence ID" value="NZ_ATFJ01000012.1"/>
</dbReference>
<dbReference type="PANTHER" id="PTHR33937">
    <property type="entry name" value="IRON-MOLYBDENUM PROTEIN-RELATED-RELATED"/>
    <property type="match status" value="1"/>
</dbReference>
<evidence type="ECO:0000313" key="5">
    <source>
        <dbReference type="Proteomes" id="UP000092741"/>
    </source>
</evidence>
<reference evidence="4 5" key="1">
    <citation type="submission" date="2016-07" db="EMBL/GenBank/DDBJ databases">
        <title>Developing Vibrio natriegens as a novel, fast-growing host for biotechnology.</title>
        <authorList>
            <person name="Weinstock M.T."/>
            <person name="Hesek E.D."/>
            <person name="Wilson C.M."/>
            <person name="Gibson D.G."/>
        </authorList>
    </citation>
    <scope>NUCLEOTIDE SEQUENCE [LARGE SCALE GENOMIC DNA]</scope>
    <source>
        <strain evidence="4 5">ATCC 14048</strain>
    </source>
</reference>
<dbReference type="InterPro" id="IPR051840">
    <property type="entry name" value="NifX/NifY_domain"/>
</dbReference>
<dbReference type="InterPro" id="IPR034169">
    <property type="entry name" value="NifX-like"/>
</dbReference>
<gene>
    <name evidence="4" type="ORF">BA890_23070</name>
</gene>
<organism evidence="4 5">
    <name type="scientific">Vibrio natriegens NBRC 15636 = ATCC 14048 = DSM 759</name>
    <dbReference type="NCBI Taxonomy" id="1219067"/>
    <lineage>
        <taxon>Bacteria</taxon>
        <taxon>Pseudomonadati</taxon>
        <taxon>Pseudomonadota</taxon>
        <taxon>Gammaproteobacteria</taxon>
        <taxon>Vibrionales</taxon>
        <taxon>Vibrionaceae</taxon>
        <taxon>Vibrio</taxon>
    </lineage>
</organism>
<dbReference type="SUPFAM" id="SSF53146">
    <property type="entry name" value="Nitrogenase accessory factor-like"/>
    <property type="match status" value="1"/>
</dbReference>
<dbReference type="EMBL" id="CP016346">
    <property type="protein sequence ID" value="ANQ15582.1"/>
    <property type="molecule type" value="Genomic_DNA"/>
</dbReference>
<evidence type="ECO:0000313" key="4">
    <source>
        <dbReference type="EMBL" id="ANQ15582.1"/>
    </source>
</evidence>
<evidence type="ECO:0000256" key="2">
    <source>
        <dbReference type="ARBA" id="ARBA00023231"/>
    </source>
</evidence>
<protein>
    <submittedName>
        <fullName evidence="4">Nitrogen fixation protein NifX</fullName>
    </submittedName>
</protein>
<proteinExistence type="inferred from homology"/>
<evidence type="ECO:0000259" key="3">
    <source>
        <dbReference type="Pfam" id="PF02579"/>
    </source>
</evidence>
<keyword evidence="2" id="KW-0535">Nitrogen fixation</keyword>